<dbReference type="NCBIfam" id="TIGR03930">
    <property type="entry name" value="WXG100_ESAT6"/>
    <property type="match status" value="1"/>
</dbReference>
<organism evidence="2 3">
    <name type="scientific">Leekyejoonella antrihumi</name>
    <dbReference type="NCBI Taxonomy" id="1660198"/>
    <lineage>
        <taxon>Bacteria</taxon>
        <taxon>Bacillati</taxon>
        <taxon>Actinomycetota</taxon>
        <taxon>Actinomycetes</taxon>
        <taxon>Micrococcales</taxon>
        <taxon>Dermacoccaceae</taxon>
        <taxon>Leekyejoonella</taxon>
    </lineage>
</organism>
<dbReference type="AlphaFoldDB" id="A0A563DZP3"/>
<dbReference type="EMBL" id="VCQV01000019">
    <property type="protein sequence ID" value="TWP35461.1"/>
    <property type="molecule type" value="Genomic_DNA"/>
</dbReference>
<evidence type="ECO:0000313" key="2">
    <source>
        <dbReference type="EMBL" id="TWP35461.1"/>
    </source>
</evidence>
<reference evidence="2 3" key="1">
    <citation type="submission" date="2019-05" db="EMBL/GenBank/DDBJ databases">
        <authorList>
            <person name="Lee S.D."/>
        </authorList>
    </citation>
    <scope>NUCLEOTIDE SEQUENCE [LARGE SCALE GENOMIC DNA]</scope>
    <source>
        <strain evidence="2 3">C5-26</strain>
    </source>
</reference>
<dbReference type="Pfam" id="PF06013">
    <property type="entry name" value="WXG100"/>
    <property type="match status" value="1"/>
</dbReference>
<comment type="caution">
    <text evidence="2">The sequence shown here is derived from an EMBL/GenBank/DDBJ whole genome shotgun (WGS) entry which is preliminary data.</text>
</comment>
<gene>
    <name evidence="2" type="ORF">FGL98_13910</name>
</gene>
<protein>
    <recommendedName>
        <fullName evidence="1">ESAT-6-like protein</fullName>
    </recommendedName>
</protein>
<evidence type="ECO:0000313" key="3">
    <source>
        <dbReference type="Proteomes" id="UP000320244"/>
    </source>
</evidence>
<accession>A0A563DZP3</accession>
<keyword evidence="3" id="KW-1185">Reference proteome</keyword>
<dbReference type="Gene3D" id="1.10.287.1060">
    <property type="entry name" value="ESAT-6-like"/>
    <property type="match status" value="1"/>
</dbReference>
<dbReference type="RefSeq" id="WP_146317428.1">
    <property type="nucleotide sequence ID" value="NZ_VCQV01000019.1"/>
</dbReference>
<evidence type="ECO:0000256" key="1">
    <source>
        <dbReference type="RuleBase" id="RU362001"/>
    </source>
</evidence>
<dbReference type="SUPFAM" id="SSF140453">
    <property type="entry name" value="EsxAB dimer-like"/>
    <property type="match status" value="1"/>
</dbReference>
<name>A0A563DZP3_9MICO</name>
<dbReference type="InterPro" id="IPR010310">
    <property type="entry name" value="T7SS_ESAT-6-like"/>
</dbReference>
<dbReference type="OrthoDB" id="4231069at2"/>
<sequence>MSAGPTPGAYTVDAGEIDRHGGDVAAISQQIEEAMAVMRRKLESLQGTWKGQAAVQYADLHREWETAQERVRTALDDISRALKSAGATYSQTEQDVKASFMPRG</sequence>
<dbReference type="Proteomes" id="UP000320244">
    <property type="component" value="Unassembled WGS sequence"/>
</dbReference>
<comment type="similarity">
    <text evidence="1">Belongs to the WXG100 family.</text>
</comment>
<proteinExistence type="inferred from homology"/>
<reference evidence="2 3" key="2">
    <citation type="submission" date="2019-08" db="EMBL/GenBank/DDBJ databases">
        <title>Jejuicoccus antrihumi gen. nov., sp. nov., a new member of the family Dermacoccaceae isolated from a cave.</title>
        <authorList>
            <person name="Schumann P."/>
            <person name="Kim I.S."/>
        </authorList>
    </citation>
    <scope>NUCLEOTIDE SEQUENCE [LARGE SCALE GENOMIC DNA]</scope>
    <source>
        <strain evidence="2 3">C5-26</strain>
    </source>
</reference>
<dbReference type="InterPro" id="IPR036689">
    <property type="entry name" value="ESAT-6-like_sf"/>
</dbReference>